<name>A0A4Z2GQB6_9TELE</name>
<keyword evidence="3" id="KW-1185">Reference proteome</keyword>
<feature type="compositionally biased region" description="Polar residues" evidence="1">
    <location>
        <begin position="16"/>
        <end position="25"/>
    </location>
</feature>
<evidence type="ECO:0000313" key="3">
    <source>
        <dbReference type="Proteomes" id="UP000314294"/>
    </source>
</evidence>
<proteinExistence type="predicted"/>
<sequence length="125" mass="13174">MEASGGLDPTLANKLSRPTASSGTEMCTKKKVPQALDGVNPTPVGLSSGQSKQRAAFLCPRACVLKGRPARSVPVLAGWSVSHCDRFCGDVCGLTRWWSMPSRNLTSSGPRVTYVIAVGNTDGPR</sequence>
<feature type="region of interest" description="Disordered" evidence="1">
    <location>
        <begin position="1"/>
        <end position="49"/>
    </location>
</feature>
<accession>A0A4Z2GQB6</accession>
<organism evidence="2 3">
    <name type="scientific">Liparis tanakae</name>
    <name type="common">Tanaka's snailfish</name>
    <dbReference type="NCBI Taxonomy" id="230148"/>
    <lineage>
        <taxon>Eukaryota</taxon>
        <taxon>Metazoa</taxon>
        <taxon>Chordata</taxon>
        <taxon>Craniata</taxon>
        <taxon>Vertebrata</taxon>
        <taxon>Euteleostomi</taxon>
        <taxon>Actinopterygii</taxon>
        <taxon>Neopterygii</taxon>
        <taxon>Teleostei</taxon>
        <taxon>Neoteleostei</taxon>
        <taxon>Acanthomorphata</taxon>
        <taxon>Eupercaria</taxon>
        <taxon>Perciformes</taxon>
        <taxon>Cottioidei</taxon>
        <taxon>Cottales</taxon>
        <taxon>Liparidae</taxon>
        <taxon>Liparis</taxon>
    </lineage>
</organism>
<protein>
    <submittedName>
        <fullName evidence="2">Uncharacterized protein</fullName>
    </submittedName>
</protein>
<gene>
    <name evidence="2" type="ORF">EYF80_034313</name>
</gene>
<comment type="caution">
    <text evidence="2">The sequence shown here is derived from an EMBL/GenBank/DDBJ whole genome shotgun (WGS) entry which is preliminary data.</text>
</comment>
<evidence type="ECO:0000313" key="2">
    <source>
        <dbReference type="EMBL" id="TNN55491.1"/>
    </source>
</evidence>
<dbReference type="Proteomes" id="UP000314294">
    <property type="component" value="Unassembled WGS sequence"/>
</dbReference>
<evidence type="ECO:0000256" key="1">
    <source>
        <dbReference type="SAM" id="MobiDB-lite"/>
    </source>
</evidence>
<reference evidence="2 3" key="1">
    <citation type="submission" date="2019-03" db="EMBL/GenBank/DDBJ databases">
        <title>First draft genome of Liparis tanakae, snailfish: a comprehensive survey of snailfish specific genes.</title>
        <authorList>
            <person name="Kim W."/>
            <person name="Song I."/>
            <person name="Jeong J.-H."/>
            <person name="Kim D."/>
            <person name="Kim S."/>
            <person name="Ryu S."/>
            <person name="Song J.Y."/>
            <person name="Lee S.K."/>
        </authorList>
    </citation>
    <scope>NUCLEOTIDE SEQUENCE [LARGE SCALE GENOMIC DNA]</scope>
    <source>
        <tissue evidence="2">Muscle</tissue>
    </source>
</reference>
<dbReference type="AlphaFoldDB" id="A0A4Z2GQB6"/>
<dbReference type="EMBL" id="SRLO01000454">
    <property type="protein sequence ID" value="TNN55491.1"/>
    <property type="molecule type" value="Genomic_DNA"/>
</dbReference>